<dbReference type="EMBL" id="ML987202">
    <property type="protein sequence ID" value="KAF2244658.1"/>
    <property type="molecule type" value="Genomic_DNA"/>
</dbReference>
<name>A0A6A6I3T4_9PLEO</name>
<proteinExistence type="predicted"/>
<protein>
    <submittedName>
        <fullName evidence="1">Uncharacterized protein</fullName>
    </submittedName>
</protein>
<dbReference type="OrthoDB" id="5399953at2759"/>
<sequence>MRIAASDGIRGRDNHQTKQVPPFKSLVHALQHASHPKLVELMEFIRYLNANRDTDTNAEKQDVLYEPEDMERWTAWRETLKTNDSWRSSPITALIDVYNKQQDLDPACSVIVFDKSVSFLDIVQIAFW</sequence>
<dbReference type="RefSeq" id="XP_033679662.1">
    <property type="nucleotide sequence ID" value="XM_033829791.1"/>
</dbReference>
<dbReference type="Proteomes" id="UP000800094">
    <property type="component" value="Unassembled WGS sequence"/>
</dbReference>
<organism evidence="1 2">
    <name type="scientific">Trematosphaeria pertusa</name>
    <dbReference type="NCBI Taxonomy" id="390896"/>
    <lineage>
        <taxon>Eukaryota</taxon>
        <taxon>Fungi</taxon>
        <taxon>Dikarya</taxon>
        <taxon>Ascomycota</taxon>
        <taxon>Pezizomycotina</taxon>
        <taxon>Dothideomycetes</taxon>
        <taxon>Pleosporomycetidae</taxon>
        <taxon>Pleosporales</taxon>
        <taxon>Massarineae</taxon>
        <taxon>Trematosphaeriaceae</taxon>
        <taxon>Trematosphaeria</taxon>
    </lineage>
</organism>
<dbReference type="AlphaFoldDB" id="A0A6A6I3T4"/>
<evidence type="ECO:0000313" key="1">
    <source>
        <dbReference type="EMBL" id="KAF2244658.1"/>
    </source>
</evidence>
<dbReference type="GeneID" id="54583121"/>
<keyword evidence="2" id="KW-1185">Reference proteome</keyword>
<reference evidence="1" key="1">
    <citation type="journal article" date="2020" name="Stud. Mycol.">
        <title>101 Dothideomycetes genomes: a test case for predicting lifestyles and emergence of pathogens.</title>
        <authorList>
            <person name="Haridas S."/>
            <person name="Albert R."/>
            <person name="Binder M."/>
            <person name="Bloem J."/>
            <person name="Labutti K."/>
            <person name="Salamov A."/>
            <person name="Andreopoulos B."/>
            <person name="Baker S."/>
            <person name="Barry K."/>
            <person name="Bills G."/>
            <person name="Bluhm B."/>
            <person name="Cannon C."/>
            <person name="Castanera R."/>
            <person name="Culley D."/>
            <person name="Daum C."/>
            <person name="Ezra D."/>
            <person name="Gonzalez J."/>
            <person name="Henrissat B."/>
            <person name="Kuo A."/>
            <person name="Liang C."/>
            <person name="Lipzen A."/>
            <person name="Lutzoni F."/>
            <person name="Magnuson J."/>
            <person name="Mondo S."/>
            <person name="Nolan M."/>
            <person name="Ohm R."/>
            <person name="Pangilinan J."/>
            <person name="Park H.-J."/>
            <person name="Ramirez L."/>
            <person name="Alfaro M."/>
            <person name="Sun H."/>
            <person name="Tritt A."/>
            <person name="Yoshinaga Y."/>
            <person name="Zwiers L.-H."/>
            <person name="Turgeon B."/>
            <person name="Goodwin S."/>
            <person name="Spatafora J."/>
            <person name="Crous P."/>
            <person name="Grigoriev I."/>
        </authorList>
    </citation>
    <scope>NUCLEOTIDE SEQUENCE</scope>
    <source>
        <strain evidence="1">CBS 122368</strain>
    </source>
</reference>
<accession>A0A6A6I3T4</accession>
<evidence type="ECO:0000313" key="2">
    <source>
        <dbReference type="Proteomes" id="UP000800094"/>
    </source>
</evidence>
<gene>
    <name evidence="1" type="ORF">BU26DRAFT_522460</name>
</gene>